<feature type="compositionally biased region" description="Basic and acidic residues" evidence="1">
    <location>
        <begin position="1"/>
        <end position="14"/>
    </location>
</feature>
<dbReference type="Pfam" id="PF02338">
    <property type="entry name" value="OTU"/>
    <property type="match status" value="1"/>
</dbReference>
<dbReference type="Proteomes" id="UP000316270">
    <property type="component" value="Chromosome 5"/>
</dbReference>
<feature type="compositionally biased region" description="Low complexity" evidence="1">
    <location>
        <begin position="95"/>
        <end position="115"/>
    </location>
</feature>
<dbReference type="PROSITE" id="PS50802">
    <property type="entry name" value="OTU"/>
    <property type="match status" value="1"/>
</dbReference>
<organism evidence="3 4">
    <name type="scientific">Venturia effusa</name>
    <dbReference type="NCBI Taxonomy" id="50376"/>
    <lineage>
        <taxon>Eukaryota</taxon>
        <taxon>Fungi</taxon>
        <taxon>Dikarya</taxon>
        <taxon>Ascomycota</taxon>
        <taxon>Pezizomycotina</taxon>
        <taxon>Dothideomycetes</taxon>
        <taxon>Pleosporomycetidae</taxon>
        <taxon>Venturiales</taxon>
        <taxon>Venturiaceae</taxon>
        <taxon>Venturia</taxon>
    </lineage>
</organism>
<dbReference type="GO" id="GO:0004843">
    <property type="term" value="F:cysteine-type deubiquitinase activity"/>
    <property type="evidence" value="ECO:0007669"/>
    <property type="project" value="TreeGrafter"/>
</dbReference>
<protein>
    <recommendedName>
        <fullName evidence="2">OTU domain-containing protein</fullName>
    </recommendedName>
</protein>
<dbReference type="EMBL" id="CP042189">
    <property type="protein sequence ID" value="QDS71119.1"/>
    <property type="molecule type" value="Genomic_DNA"/>
</dbReference>
<feature type="region of interest" description="Disordered" evidence="1">
    <location>
        <begin position="1"/>
        <end position="152"/>
    </location>
</feature>
<feature type="compositionally biased region" description="Basic residues" evidence="1">
    <location>
        <begin position="21"/>
        <end position="32"/>
    </location>
</feature>
<feature type="compositionally biased region" description="Basic and acidic residues" evidence="1">
    <location>
        <begin position="33"/>
        <end position="51"/>
    </location>
</feature>
<name>A0A517L655_9PEZI</name>
<dbReference type="GO" id="GO:0016579">
    <property type="term" value="P:protein deubiquitination"/>
    <property type="evidence" value="ECO:0007669"/>
    <property type="project" value="TreeGrafter"/>
</dbReference>
<evidence type="ECO:0000313" key="3">
    <source>
        <dbReference type="EMBL" id="QDS71119.1"/>
    </source>
</evidence>
<feature type="compositionally biased region" description="Basic residues" evidence="1">
    <location>
        <begin position="116"/>
        <end position="128"/>
    </location>
</feature>
<evidence type="ECO:0000256" key="1">
    <source>
        <dbReference type="SAM" id="MobiDB-lite"/>
    </source>
</evidence>
<dbReference type="OrthoDB" id="415023at2759"/>
<dbReference type="InterPro" id="IPR003323">
    <property type="entry name" value="OTU_dom"/>
</dbReference>
<feature type="compositionally biased region" description="Polar residues" evidence="1">
    <location>
        <begin position="81"/>
        <end position="93"/>
    </location>
</feature>
<evidence type="ECO:0000313" key="4">
    <source>
        <dbReference type="Proteomes" id="UP000316270"/>
    </source>
</evidence>
<dbReference type="InterPro" id="IPR050704">
    <property type="entry name" value="Peptidase_C85-like"/>
</dbReference>
<feature type="compositionally biased region" description="Low complexity" evidence="1">
    <location>
        <begin position="129"/>
        <end position="139"/>
    </location>
</feature>
<dbReference type="STRING" id="50376.A0A517L655"/>
<dbReference type="SUPFAM" id="SSF54001">
    <property type="entry name" value="Cysteine proteinases"/>
    <property type="match status" value="1"/>
</dbReference>
<evidence type="ECO:0000259" key="2">
    <source>
        <dbReference type="PROSITE" id="PS50802"/>
    </source>
</evidence>
<dbReference type="CDD" id="cd22762">
    <property type="entry name" value="OTU_fungi_OTU2-like"/>
    <property type="match status" value="1"/>
</dbReference>
<dbReference type="PANTHER" id="PTHR12419:SF10">
    <property type="entry name" value="DEUBIQUITINASE OTUD6B"/>
    <property type="match status" value="1"/>
</dbReference>
<dbReference type="PANTHER" id="PTHR12419">
    <property type="entry name" value="OTU DOMAIN CONTAINING PROTEIN"/>
    <property type="match status" value="1"/>
</dbReference>
<dbReference type="AlphaFoldDB" id="A0A517L655"/>
<dbReference type="InterPro" id="IPR049771">
    <property type="entry name" value="OTU2-like_OTU"/>
</dbReference>
<reference evidence="3 4" key="1">
    <citation type="submission" date="2019-07" db="EMBL/GenBank/DDBJ databases">
        <title>Finished genome of Venturia effusa.</title>
        <authorList>
            <person name="Young C.A."/>
            <person name="Cox M.P."/>
            <person name="Ganley A.R.D."/>
            <person name="David W.J."/>
        </authorList>
    </citation>
    <scope>NUCLEOTIDE SEQUENCE [LARGE SCALE GENOMIC DNA]</scope>
    <source>
        <strain evidence="4">albino</strain>
    </source>
</reference>
<dbReference type="Gene3D" id="3.90.70.80">
    <property type="match status" value="1"/>
</dbReference>
<feature type="domain" description="OTU" evidence="2">
    <location>
        <begin position="167"/>
        <end position="329"/>
    </location>
</feature>
<gene>
    <name evidence="3" type="ORF">FKW77_009660</name>
</gene>
<proteinExistence type="predicted"/>
<accession>A0A517L655</accession>
<keyword evidence="4" id="KW-1185">Reference proteome</keyword>
<dbReference type="InterPro" id="IPR038765">
    <property type="entry name" value="Papain-like_cys_pep_sf"/>
</dbReference>
<sequence>MDEIQSRHRKEQRDLQSVITQKKKSASKKTRKGVNDECARLEVELKARQEGELAALNGDGDGDGEGESSTVQEDQDEPANAESSDQPPNSAIENPSLTSPPSHPSSQSAQQPATAPKKRNRQKERLARRAAALAESTTLAEEEANQTPDLRALERERMGKAFTERGLVEREVRADGHCLYASVADQLGVLGVRLVPRVGLGVGDGDEDGVGAVGGGRGEGEGKLEPYRIVRKTAAQYIKEHEEDFEAFLEEPVDEYVRKVGETGEWGGELELLALARAYGVGISVLDGNGQVHEVEGTDGKEEEGRRIWLAYYRHGFGLGEHYNSLRKG</sequence>